<dbReference type="Gene3D" id="1.10.760.10">
    <property type="entry name" value="Cytochrome c-like domain"/>
    <property type="match status" value="1"/>
</dbReference>
<evidence type="ECO:0000259" key="5">
    <source>
        <dbReference type="PROSITE" id="PS51007"/>
    </source>
</evidence>
<name>A0ABS7SQ41_9BURK</name>
<dbReference type="SUPFAM" id="SSF46626">
    <property type="entry name" value="Cytochrome c"/>
    <property type="match status" value="1"/>
</dbReference>
<dbReference type="Proteomes" id="UP000809349">
    <property type="component" value="Unassembled WGS sequence"/>
</dbReference>
<dbReference type="PROSITE" id="PS51007">
    <property type="entry name" value="CYTC"/>
    <property type="match status" value="1"/>
</dbReference>
<gene>
    <name evidence="6" type="ORF">I4X03_011275</name>
</gene>
<evidence type="ECO:0000313" key="6">
    <source>
        <dbReference type="EMBL" id="MBZ2207842.1"/>
    </source>
</evidence>
<accession>A0ABS7SQ41</accession>
<sequence>MAGGDARVGKQLVEQYQCGSCHAIPDVPAARGTTGPGLDGFGRRSYIAGRFPNNADALTRWLVNPPAMKPGTLMRDLGVSQDDARHMAAFMYTLR</sequence>
<dbReference type="InterPro" id="IPR009056">
    <property type="entry name" value="Cyt_c-like_dom"/>
</dbReference>
<evidence type="ECO:0000256" key="1">
    <source>
        <dbReference type="ARBA" id="ARBA00022617"/>
    </source>
</evidence>
<reference evidence="6 7" key="2">
    <citation type="submission" date="2021-08" db="EMBL/GenBank/DDBJ databases">
        <title>Massilia sp. R798.</title>
        <authorList>
            <person name="Baek J.H."/>
            <person name="Jung H.S."/>
            <person name="Kim K.R."/>
            <person name="Jeon C.O."/>
        </authorList>
    </citation>
    <scope>NUCLEOTIDE SEQUENCE [LARGE SCALE GENOMIC DNA]</scope>
    <source>
        <strain evidence="6 7">R798</strain>
    </source>
</reference>
<evidence type="ECO:0000256" key="3">
    <source>
        <dbReference type="ARBA" id="ARBA00023004"/>
    </source>
</evidence>
<comment type="caution">
    <text evidence="6">The sequence shown here is derived from an EMBL/GenBank/DDBJ whole genome shotgun (WGS) entry which is preliminary data.</text>
</comment>
<evidence type="ECO:0000313" key="7">
    <source>
        <dbReference type="Proteomes" id="UP000809349"/>
    </source>
</evidence>
<keyword evidence="2 4" id="KW-0479">Metal-binding</keyword>
<keyword evidence="7" id="KW-1185">Reference proteome</keyword>
<proteinExistence type="predicted"/>
<evidence type="ECO:0000256" key="2">
    <source>
        <dbReference type="ARBA" id="ARBA00022723"/>
    </source>
</evidence>
<feature type="domain" description="Cytochrome c" evidence="5">
    <location>
        <begin position="4"/>
        <end position="95"/>
    </location>
</feature>
<reference evidence="6 7" key="1">
    <citation type="submission" date="2021-01" db="EMBL/GenBank/DDBJ databases">
        <authorList>
            <person name="Ruan W."/>
            <person name="Khan S.A."/>
            <person name="Jeon C.O."/>
        </authorList>
    </citation>
    <scope>NUCLEOTIDE SEQUENCE [LARGE SCALE GENOMIC DNA]</scope>
    <source>
        <strain evidence="6 7">R798</strain>
    </source>
</reference>
<keyword evidence="3 4" id="KW-0408">Iron</keyword>
<protein>
    <submittedName>
        <fullName evidence="6">C-type cytochrome</fullName>
    </submittedName>
</protein>
<organism evidence="6 7">
    <name type="scientific">Massilia soli</name>
    <dbReference type="NCBI Taxonomy" id="2792854"/>
    <lineage>
        <taxon>Bacteria</taxon>
        <taxon>Pseudomonadati</taxon>
        <taxon>Pseudomonadota</taxon>
        <taxon>Betaproteobacteria</taxon>
        <taxon>Burkholderiales</taxon>
        <taxon>Oxalobacteraceae</taxon>
        <taxon>Telluria group</taxon>
        <taxon>Massilia</taxon>
    </lineage>
</organism>
<keyword evidence="1 4" id="KW-0349">Heme</keyword>
<dbReference type="EMBL" id="JAFBIL020000004">
    <property type="protein sequence ID" value="MBZ2207842.1"/>
    <property type="molecule type" value="Genomic_DNA"/>
</dbReference>
<dbReference type="InterPro" id="IPR036909">
    <property type="entry name" value="Cyt_c-like_dom_sf"/>
</dbReference>
<evidence type="ECO:0000256" key="4">
    <source>
        <dbReference type="PROSITE-ProRule" id="PRU00433"/>
    </source>
</evidence>
<dbReference type="Pfam" id="PF00034">
    <property type="entry name" value="Cytochrom_C"/>
    <property type="match status" value="1"/>
</dbReference>